<reference evidence="2" key="1">
    <citation type="submission" date="2022-11" db="EMBL/GenBank/DDBJ databases">
        <authorList>
            <person name="Petersen C."/>
        </authorList>
    </citation>
    <scope>NUCLEOTIDE SEQUENCE</scope>
    <source>
        <strain evidence="2">IBT 16849</strain>
    </source>
</reference>
<evidence type="ECO:0000313" key="3">
    <source>
        <dbReference type="Proteomes" id="UP001150879"/>
    </source>
</evidence>
<dbReference type="EMBL" id="JAPQKP010000005">
    <property type="protein sequence ID" value="KAJ5188544.1"/>
    <property type="molecule type" value="Genomic_DNA"/>
</dbReference>
<evidence type="ECO:0000313" key="2">
    <source>
        <dbReference type="EMBL" id="KAJ5188544.1"/>
    </source>
</evidence>
<dbReference type="OrthoDB" id="4297039at2759"/>
<keyword evidence="3" id="KW-1185">Reference proteome</keyword>
<sequence>MHLTISLVLAFIFPQTQALPTNDAPGKLRDSRIYTCFFGGRTTGCVTRVVGPLLSPAHLVCPLLEWYTDREFGVINIGCTIELGAQPNCWSCCMDITPVI</sequence>
<feature type="chain" id="PRO_5040720069" description="Hydrophobin" evidence="1">
    <location>
        <begin position="19"/>
        <end position="100"/>
    </location>
</feature>
<accession>A0A9W9M4K1</accession>
<protein>
    <recommendedName>
        <fullName evidence="4">Hydrophobin</fullName>
    </recommendedName>
</protein>
<name>A0A9W9M4K1_9EURO</name>
<evidence type="ECO:0008006" key="4">
    <source>
        <dbReference type="Google" id="ProtNLM"/>
    </source>
</evidence>
<dbReference type="Proteomes" id="UP001150879">
    <property type="component" value="Unassembled WGS sequence"/>
</dbReference>
<gene>
    <name evidence="2" type="ORF">N7472_007558</name>
</gene>
<feature type="signal peptide" evidence="1">
    <location>
        <begin position="1"/>
        <end position="18"/>
    </location>
</feature>
<evidence type="ECO:0000256" key="1">
    <source>
        <dbReference type="SAM" id="SignalP"/>
    </source>
</evidence>
<comment type="caution">
    <text evidence="2">The sequence shown here is derived from an EMBL/GenBank/DDBJ whole genome shotgun (WGS) entry which is preliminary data.</text>
</comment>
<organism evidence="2 3">
    <name type="scientific">Penicillium cf. griseofulvum</name>
    <dbReference type="NCBI Taxonomy" id="2972120"/>
    <lineage>
        <taxon>Eukaryota</taxon>
        <taxon>Fungi</taxon>
        <taxon>Dikarya</taxon>
        <taxon>Ascomycota</taxon>
        <taxon>Pezizomycotina</taxon>
        <taxon>Eurotiomycetes</taxon>
        <taxon>Eurotiomycetidae</taxon>
        <taxon>Eurotiales</taxon>
        <taxon>Aspergillaceae</taxon>
        <taxon>Penicillium</taxon>
    </lineage>
</organism>
<proteinExistence type="predicted"/>
<reference evidence="2" key="2">
    <citation type="journal article" date="2023" name="IMA Fungus">
        <title>Comparative genomic study of the Penicillium genus elucidates a diverse pangenome and 15 lateral gene transfer events.</title>
        <authorList>
            <person name="Petersen C."/>
            <person name="Sorensen T."/>
            <person name="Nielsen M.R."/>
            <person name="Sondergaard T.E."/>
            <person name="Sorensen J.L."/>
            <person name="Fitzpatrick D.A."/>
            <person name="Frisvad J.C."/>
            <person name="Nielsen K.L."/>
        </authorList>
    </citation>
    <scope>NUCLEOTIDE SEQUENCE</scope>
    <source>
        <strain evidence="2">IBT 16849</strain>
    </source>
</reference>
<keyword evidence="1" id="KW-0732">Signal</keyword>
<dbReference type="AlphaFoldDB" id="A0A9W9M4K1"/>